<organism evidence="1 2">
    <name type="scientific">Gordonia otitidis (strain DSM 44809 / CCUG 52243 / JCM 12355 / NBRC 100426 / IFM 10032)</name>
    <dbReference type="NCBI Taxonomy" id="1108044"/>
    <lineage>
        <taxon>Bacteria</taxon>
        <taxon>Bacillati</taxon>
        <taxon>Actinomycetota</taxon>
        <taxon>Actinomycetes</taxon>
        <taxon>Mycobacteriales</taxon>
        <taxon>Gordoniaceae</taxon>
        <taxon>Gordonia</taxon>
    </lineage>
</organism>
<comment type="caution">
    <text evidence="1">The sequence shown here is derived from an EMBL/GenBank/DDBJ whole genome shotgun (WGS) entry which is preliminary data.</text>
</comment>
<dbReference type="Pfam" id="PF19457">
    <property type="entry name" value="DUF5994"/>
    <property type="match status" value="1"/>
</dbReference>
<dbReference type="Proteomes" id="UP000005038">
    <property type="component" value="Unassembled WGS sequence"/>
</dbReference>
<accession>H5TIB9</accession>
<sequence>MLGNAVLGPTRVRFTSDRDARVAGAWYPYTANLAGELSSLSAAVTPLLGEITSISVHWQSYRRYPGLDSEDAPTIPPLMTISATDRDATLLVIPCRTSSSLAAMLLRLASDTELQGAHTYSLECNKGRRILSLAEQYMSELDDDAVVR</sequence>
<dbReference type="RefSeq" id="WP_007237486.1">
    <property type="nucleotide sequence ID" value="NZ_BAFB01000052.1"/>
</dbReference>
<dbReference type="InterPro" id="IPR046036">
    <property type="entry name" value="DUF5994"/>
</dbReference>
<proteinExistence type="predicted"/>
<protein>
    <submittedName>
        <fullName evidence="1">Uncharacterized protein</fullName>
    </submittedName>
</protein>
<dbReference type="EMBL" id="BAFB01000052">
    <property type="protein sequence ID" value="GAB33227.1"/>
    <property type="molecule type" value="Genomic_DNA"/>
</dbReference>
<keyword evidence="2" id="KW-1185">Reference proteome</keyword>
<evidence type="ECO:0000313" key="2">
    <source>
        <dbReference type="Proteomes" id="UP000005038"/>
    </source>
</evidence>
<evidence type="ECO:0000313" key="1">
    <source>
        <dbReference type="EMBL" id="GAB33227.1"/>
    </source>
</evidence>
<dbReference type="STRING" id="1108044.GOOTI_052_00060"/>
<gene>
    <name evidence="1" type="ORF">GOOTI_052_00060</name>
</gene>
<reference evidence="1" key="1">
    <citation type="submission" date="2012-02" db="EMBL/GenBank/DDBJ databases">
        <title>Whole genome shotgun sequence of Gordonia otitidis NBRC 100426.</title>
        <authorList>
            <person name="Yoshida I."/>
            <person name="Hosoyama A."/>
            <person name="Tsuchikane K."/>
            <person name="Katsumata H."/>
            <person name="Yamazaki S."/>
            <person name="Fujita N."/>
        </authorList>
    </citation>
    <scope>NUCLEOTIDE SEQUENCE [LARGE SCALE GENOMIC DNA]</scope>
    <source>
        <strain evidence="1">NBRC 100426</strain>
    </source>
</reference>
<name>H5TIB9_GORO1</name>
<dbReference type="AlphaFoldDB" id="H5TIB9"/>